<gene>
    <name evidence="1" type="ORF">ORD21_16740</name>
</gene>
<evidence type="ECO:0000313" key="2">
    <source>
        <dbReference type="Proteomes" id="UP001276150"/>
    </source>
</evidence>
<dbReference type="Proteomes" id="UP001276150">
    <property type="component" value="Unassembled WGS sequence"/>
</dbReference>
<reference evidence="1 2" key="1">
    <citation type="submission" date="2022-11" db="EMBL/GenBank/DDBJ databases">
        <title>Deinococcus ZS9-10, Low Temperature and Draught-tolerating, UV-resistant Bacteria from Continental Antarctica.</title>
        <authorList>
            <person name="Cheng L."/>
        </authorList>
    </citation>
    <scope>NUCLEOTIDE SEQUENCE [LARGE SCALE GENOMIC DNA]</scope>
    <source>
        <strain evidence="1 2">ZS9-10</strain>
    </source>
</reference>
<sequence length="149" mass="16022">MLTVQGDLRTWLAELDRLRSLPVRLNQGWAEDAAEQARKNLGGKGNTAYLRLRSGATRASVTVTANAGGATLSAGGPGLNFQEDGGVIKPKRGKWLTFRIHEPSDGPQATGPWVRVRQVRIPARHPVRDAALYALDHLGDHLDSILGGA</sequence>
<proteinExistence type="predicted"/>
<dbReference type="EMBL" id="JAPMIV010000052">
    <property type="protein sequence ID" value="MDV6376244.1"/>
    <property type="molecule type" value="Genomic_DNA"/>
</dbReference>
<accession>A0ABU4DW34</accession>
<name>A0ABU4DW34_9DEIO</name>
<evidence type="ECO:0000313" key="1">
    <source>
        <dbReference type="EMBL" id="MDV6376244.1"/>
    </source>
</evidence>
<protein>
    <recommendedName>
        <fullName evidence="3">HK97 gp10 family phage protein</fullName>
    </recommendedName>
</protein>
<organism evidence="1 2">
    <name type="scientific">Deinococcus arenicola</name>
    <dbReference type="NCBI Taxonomy" id="2994950"/>
    <lineage>
        <taxon>Bacteria</taxon>
        <taxon>Thermotogati</taxon>
        <taxon>Deinococcota</taxon>
        <taxon>Deinococci</taxon>
        <taxon>Deinococcales</taxon>
        <taxon>Deinococcaceae</taxon>
        <taxon>Deinococcus</taxon>
    </lineage>
</organism>
<comment type="caution">
    <text evidence="1">The sequence shown here is derived from an EMBL/GenBank/DDBJ whole genome shotgun (WGS) entry which is preliminary data.</text>
</comment>
<dbReference type="RefSeq" id="WP_317641597.1">
    <property type="nucleotide sequence ID" value="NZ_JAPMIV010000052.1"/>
</dbReference>
<evidence type="ECO:0008006" key="3">
    <source>
        <dbReference type="Google" id="ProtNLM"/>
    </source>
</evidence>
<keyword evidence="2" id="KW-1185">Reference proteome</keyword>